<accession>A0A318YJH1</accession>
<dbReference type="GeneID" id="37129786"/>
<dbReference type="InterPro" id="IPR011009">
    <property type="entry name" value="Kinase-like_dom_sf"/>
</dbReference>
<dbReference type="SUPFAM" id="SSF56112">
    <property type="entry name" value="Protein kinase-like (PK-like)"/>
    <property type="match status" value="1"/>
</dbReference>
<dbReference type="PANTHER" id="PTHR36091">
    <property type="entry name" value="ALTERED INHERITANCE OF MITOCHONDRIA PROTEIN 9, MITOCHONDRIAL"/>
    <property type="match status" value="1"/>
</dbReference>
<dbReference type="InterPro" id="IPR051035">
    <property type="entry name" value="Mito_inheritance_9"/>
</dbReference>
<sequence length="439" mass="50359">MEDGFRAIIKIPYWISVPRIYATASEVATLAFLRSKKIPVPEVYGWSSVTDNPVGVEYIIMEHVAGVSADTRWFNNTKHQKHALVTGIVDIEKKLFSIPFGATGSLYFRSDLPPQLQAPLYAVGTPDEARDSQTYCIGPTADYMFWYGQRSELDLGRGPWTDPKDYLRAIAEKEVKWIEEYGKPLENGFPHNIAFPGLKCPQEYLELLKNNVFICPDTFKVKSIIDWQHTTITPLLLTAGYPKLFENPNPKHPSELKPPKYPPGYETMSPDEQAQVDELIRRQSLFYLYRVSNGGLNKVHLEALRDPLILQRQHLVDSAGRQWSGDIVTLRGALMRRQNLWSYLIGKDHHIKCPIDFSEQEVIDQAESEQTWYNLNILINQWRDELGGLSEEGWLPAQRYEAAVKRNKSLMAEFSDGASPDELEKVKRGWPFQDHDELY</sequence>
<keyword evidence="2" id="KW-1185">Reference proteome</keyword>
<dbReference type="AlphaFoldDB" id="A0A318YJH1"/>
<proteinExistence type="predicted"/>
<evidence type="ECO:0000313" key="1">
    <source>
        <dbReference type="EMBL" id="PYH34605.1"/>
    </source>
</evidence>
<dbReference type="OrthoDB" id="10003767at2759"/>
<reference evidence="1" key="1">
    <citation type="submission" date="2016-12" db="EMBL/GenBank/DDBJ databases">
        <title>The genomes of Aspergillus section Nigri reveals drivers in fungal speciation.</title>
        <authorList>
            <consortium name="DOE Joint Genome Institute"/>
            <person name="Vesth T.C."/>
            <person name="Nybo J."/>
            <person name="Theobald S."/>
            <person name="Brandl J."/>
            <person name="Frisvad J.C."/>
            <person name="Nielsen K.F."/>
            <person name="Lyhne E.K."/>
            <person name="Kogle M.E."/>
            <person name="Kuo A."/>
            <person name="Riley R."/>
            <person name="Clum A."/>
            <person name="Nolan M."/>
            <person name="Lipzen A."/>
            <person name="Salamov A."/>
            <person name="Henrissat B."/>
            <person name="Wiebenga A."/>
            <person name="De Vries R.P."/>
            <person name="Grigoriev I.V."/>
            <person name="Mortensen U.H."/>
            <person name="Andersen M.R."/>
            <person name="Baker S.E."/>
        </authorList>
    </citation>
    <scope>NUCLEOTIDE SEQUENCE [LARGE SCALE GENOMIC DNA]</scope>
    <source>
        <strain evidence="1">CBS 115656</strain>
    </source>
</reference>
<organism evidence="1 2">
    <name type="scientific">Aspergillus neoniger (strain CBS 115656)</name>
    <dbReference type="NCBI Taxonomy" id="1448310"/>
    <lineage>
        <taxon>Eukaryota</taxon>
        <taxon>Fungi</taxon>
        <taxon>Dikarya</taxon>
        <taxon>Ascomycota</taxon>
        <taxon>Pezizomycotina</taxon>
        <taxon>Eurotiomycetes</taxon>
        <taxon>Eurotiomycetidae</taxon>
        <taxon>Eurotiales</taxon>
        <taxon>Aspergillaceae</taxon>
        <taxon>Aspergillus</taxon>
        <taxon>Aspergillus subgen. Circumdati</taxon>
    </lineage>
</organism>
<dbReference type="RefSeq" id="XP_025480083.1">
    <property type="nucleotide sequence ID" value="XM_025627330.1"/>
</dbReference>
<dbReference type="PANTHER" id="PTHR36091:SF2">
    <property type="entry name" value="AMINOGLYCOSIDE PHOSPHOTRANSFERASE DOMAIN-CONTAINING PROTEIN"/>
    <property type="match status" value="1"/>
</dbReference>
<evidence type="ECO:0000313" key="2">
    <source>
        <dbReference type="Proteomes" id="UP000247647"/>
    </source>
</evidence>
<name>A0A318YJH1_ASPNB</name>
<protein>
    <submittedName>
        <fullName evidence="1">Phosphotransferase enzyme family protein</fullName>
    </submittedName>
</protein>
<dbReference type="EMBL" id="KZ821459">
    <property type="protein sequence ID" value="PYH34605.1"/>
    <property type="molecule type" value="Genomic_DNA"/>
</dbReference>
<dbReference type="Proteomes" id="UP000247647">
    <property type="component" value="Unassembled WGS sequence"/>
</dbReference>
<gene>
    <name evidence="1" type="ORF">BO87DRAFT_425851</name>
</gene>
<dbReference type="GO" id="GO:0016740">
    <property type="term" value="F:transferase activity"/>
    <property type="evidence" value="ECO:0007669"/>
    <property type="project" value="UniProtKB-KW"/>
</dbReference>
<dbReference type="GO" id="GO:0005739">
    <property type="term" value="C:mitochondrion"/>
    <property type="evidence" value="ECO:0007669"/>
    <property type="project" value="TreeGrafter"/>
</dbReference>